<feature type="signal peptide" evidence="1">
    <location>
        <begin position="1"/>
        <end position="25"/>
    </location>
</feature>
<sequence>MVRVASKKVTILASVLLHLAGQHTALGLQASPRKPDINFLTPLEHAQSEHKRLKHILQNDKLSKEETATYQKRVEECHKEIEYLTKKLDKDTQSSIGSSDSNNVTDANGLACKEILYPREVDLACEEILFPREVDIEDACSTTSRL</sequence>
<feature type="chain" id="PRO_5001529666" evidence="1">
    <location>
        <begin position="26"/>
        <end position="146"/>
    </location>
</feature>
<organism evidence="2 3">
    <name type="scientific">Albugo candida</name>
    <dbReference type="NCBI Taxonomy" id="65357"/>
    <lineage>
        <taxon>Eukaryota</taxon>
        <taxon>Sar</taxon>
        <taxon>Stramenopiles</taxon>
        <taxon>Oomycota</taxon>
        <taxon>Peronosporomycetes</taxon>
        <taxon>Albuginales</taxon>
        <taxon>Albuginaceae</taxon>
        <taxon>Albugo</taxon>
    </lineage>
</organism>
<gene>
    <name evidence="2" type="ORF">BN9_129610</name>
</gene>
<name>A0A024GUS4_9STRA</name>
<evidence type="ECO:0000313" key="2">
    <source>
        <dbReference type="EMBL" id="CCI50740.1"/>
    </source>
</evidence>
<accession>A0A024GUS4</accession>
<reference evidence="2 3" key="1">
    <citation type="submission" date="2012-05" db="EMBL/GenBank/DDBJ databases">
        <title>Recombination and specialization in a pathogen metapopulation.</title>
        <authorList>
            <person name="Gardiner A."/>
            <person name="Kemen E."/>
            <person name="Schultz-Larsen T."/>
            <person name="MacLean D."/>
            <person name="Van Oosterhout C."/>
            <person name="Jones J.D.G."/>
        </authorList>
    </citation>
    <scope>NUCLEOTIDE SEQUENCE [LARGE SCALE GENOMIC DNA]</scope>
    <source>
        <strain evidence="2 3">Ac Nc2</strain>
    </source>
</reference>
<evidence type="ECO:0000256" key="1">
    <source>
        <dbReference type="SAM" id="SignalP"/>
    </source>
</evidence>
<proteinExistence type="predicted"/>
<keyword evidence="1" id="KW-0732">Signal</keyword>
<dbReference type="EMBL" id="CAIX01001069">
    <property type="protein sequence ID" value="CCI50740.1"/>
    <property type="molecule type" value="Genomic_DNA"/>
</dbReference>
<dbReference type="AlphaFoldDB" id="A0A024GUS4"/>
<comment type="caution">
    <text evidence="2">The sequence shown here is derived from an EMBL/GenBank/DDBJ whole genome shotgun (WGS) entry which is preliminary data.</text>
</comment>
<dbReference type="Proteomes" id="UP000053237">
    <property type="component" value="Unassembled WGS sequence"/>
</dbReference>
<evidence type="ECO:0000313" key="3">
    <source>
        <dbReference type="Proteomes" id="UP000053237"/>
    </source>
</evidence>
<protein>
    <submittedName>
        <fullName evidence="2">Uncharacterized protein</fullName>
    </submittedName>
</protein>
<dbReference type="InParanoid" id="A0A024GUS4"/>
<keyword evidence="3" id="KW-1185">Reference proteome</keyword>